<dbReference type="InterPro" id="IPR051599">
    <property type="entry name" value="Cell_Envelope_Assoc"/>
</dbReference>
<reference evidence="4 5" key="1">
    <citation type="submission" date="2023-07" db="EMBL/GenBank/DDBJ databases">
        <authorList>
            <person name="Girao M."/>
            <person name="Carvalho M.F."/>
        </authorList>
    </citation>
    <scope>NUCLEOTIDE SEQUENCE [LARGE SCALE GENOMIC DNA]</scope>
    <source>
        <strain evidence="4 5">66/93</strain>
    </source>
</reference>
<dbReference type="PANTHER" id="PTHR30336">
    <property type="entry name" value="INNER MEMBRANE PROTEIN, PROBABLE PERMEASE"/>
    <property type="match status" value="1"/>
</dbReference>
<evidence type="ECO:0000256" key="2">
    <source>
        <dbReference type="SAM" id="Phobius"/>
    </source>
</evidence>
<feature type="compositionally biased region" description="Basic and acidic residues" evidence="1">
    <location>
        <begin position="1"/>
        <end position="11"/>
    </location>
</feature>
<dbReference type="CDD" id="cd06259">
    <property type="entry name" value="YdcF-like"/>
    <property type="match status" value="1"/>
</dbReference>
<evidence type="ECO:0000313" key="4">
    <source>
        <dbReference type="EMBL" id="MEE2053283.1"/>
    </source>
</evidence>
<accession>A0ABU7KVG6</accession>
<dbReference type="Gene3D" id="3.40.50.620">
    <property type="entry name" value="HUPs"/>
    <property type="match status" value="1"/>
</dbReference>
<dbReference type="EMBL" id="JAUUCC010000067">
    <property type="protein sequence ID" value="MEE2053283.1"/>
    <property type="molecule type" value="Genomic_DNA"/>
</dbReference>
<evidence type="ECO:0000256" key="1">
    <source>
        <dbReference type="SAM" id="MobiDB-lite"/>
    </source>
</evidence>
<gene>
    <name evidence="4" type="ORF">Q8A49_22520</name>
</gene>
<feature type="transmembrane region" description="Helical" evidence="2">
    <location>
        <begin position="187"/>
        <end position="211"/>
    </location>
</feature>
<evidence type="ECO:0000259" key="3">
    <source>
        <dbReference type="Pfam" id="PF02698"/>
    </source>
</evidence>
<feature type="compositionally biased region" description="Basic and acidic residues" evidence="1">
    <location>
        <begin position="25"/>
        <end position="35"/>
    </location>
</feature>
<keyword evidence="2" id="KW-0812">Transmembrane</keyword>
<dbReference type="PANTHER" id="PTHR30336:SF20">
    <property type="entry name" value="DUF218 DOMAIN-CONTAINING PROTEIN"/>
    <property type="match status" value="1"/>
</dbReference>
<feature type="compositionally biased region" description="Low complexity" evidence="1">
    <location>
        <begin position="79"/>
        <end position="88"/>
    </location>
</feature>
<dbReference type="Proteomes" id="UP001348641">
    <property type="component" value="Unassembled WGS sequence"/>
</dbReference>
<organism evidence="4 5">
    <name type="scientific">Nocardiopsis tropica</name>
    <dbReference type="NCBI Taxonomy" id="109330"/>
    <lineage>
        <taxon>Bacteria</taxon>
        <taxon>Bacillati</taxon>
        <taxon>Actinomycetota</taxon>
        <taxon>Actinomycetes</taxon>
        <taxon>Streptosporangiales</taxon>
        <taxon>Nocardiopsidaceae</taxon>
        <taxon>Nocardiopsis</taxon>
    </lineage>
</organism>
<dbReference type="Pfam" id="PF02698">
    <property type="entry name" value="DUF218"/>
    <property type="match status" value="1"/>
</dbReference>
<evidence type="ECO:0000313" key="5">
    <source>
        <dbReference type="Proteomes" id="UP001348641"/>
    </source>
</evidence>
<feature type="region of interest" description="Disordered" evidence="1">
    <location>
        <begin position="1"/>
        <end position="181"/>
    </location>
</feature>
<keyword evidence="2" id="KW-0472">Membrane</keyword>
<name>A0ABU7KVG6_9ACTN</name>
<dbReference type="InterPro" id="IPR003848">
    <property type="entry name" value="DUF218"/>
</dbReference>
<feature type="compositionally biased region" description="Low complexity" evidence="1">
    <location>
        <begin position="109"/>
        <end position="124"/>
    </location>
</feature>
<protein>
    <submittedName>
        <fullName evidence="4">YdcF family protein</fullName>
    </submittedName>
</protein>
<feature type="compositionally biased region" description="Basic and acidic residues" evidence="1">
    <location>
        <begin position="92"/>
        <end position="102"/>
    </location>
</feature>
<dbReference type="RefSeq" id="WP_330160243.1">
    <property type="nucleotide sequence ID" value="NZ_JAUUCC010000067.1"/>
</dbReference>
<feature type="domain" description="DUF218" evidence="3">
    <location>
        <begin position="222"/>
        <end position="352"/>
    </location>
</feature>
<comment type="caution">
    <text evidence="4">The sequence shown here is derived from an EMBL/GenBank/DDBJ whole genome shotgun (WGS) entry which is preliminary data.</text>
</comment>
<keyword evidence="2" id="KW-1133">Transmembrane helix</keyword>
<dbReference type="InterPro" id="IPR014729">
    <property type="entry name" value="Rossmann-like_a/b/a_fold"/>
</dbReference>
<sequence>MRTANDGRGDEPWEEPVTAPSSDDESTRVFSRDDFTAVPAPPAEAAGDGVGGADGEATREFTRAGPAASGDPAVRESARPGPSAPGGAPDDGGTRAFDRPDPAFDDLYGAPAEDAPTDAPTGAAFTRRFVRDRPQPRGPGRSAPAAEPSVEGPDGPFDEEPPPPPRGGRPARPAPRPRRRKRRPVRLRWIVTLLLLVALAIPPGTWGWVWYTARQDDRVASDAIVVLGASQYNGVPSPVFEARLRHAQVLYLEGVAPVIVTVGGKQPGDNFTEAAAGKNWLVEVGIPADQIIAVEEGRDTLQSIGAVSLVFEDRAWETAVLVSDPWHSLRSKRMAADFGIEAGTSPSRSGPAVIERRTQLWYITRETASLWYYWIFNDSSDIRVNAA</sequence>
<proteinExistence type="predicted"/>